<sequence length="73" mass="8752">MKAYELLKKSKKHGRKRTLALTDYLFEAERLKKENPEASWREIAGKINFNKRKKYRVSAGYLARIYNQFKKSI</sequence>
<accession>A0A519BJY5</accession>
<protein>
    <submittedName>
        <fullName evidence="1">Uncharacterized protein</fullName>
    </submittedName>
</protein>
<dbReference type="Proteomes" id="UP000319296">
    <property type="component" value="Unassembled WGS sequence"/>
</dbReference>
<reference evidence="1 2" key="1">
    <citation type="journal article" date="2019" name="ISME J.">
        <title>Insights into ecological role of a new deltaproteobacterial order Candidatus Acidulodesulfobacterales by metagenomics and metatranscriptomics.</title>
        <authorList>
            <person name="Tan S."/>
            <person name="Liu J."/>
            <person name="Fang Y."/>
            <person name="Hedlund B.P."/>
            <person name="Lian Z.H."/>
            <person name="Huang L.Y."/>
            <person name="Li J.T."/>
            <person name="Huang L.N."/>
            <person name="Li W.J."/>
            <person name="Jiang H.C."/>
            <person name="Dong H.L."/>
            <person name="Shu W.S."/>
        </authorList>
    </citation>
    <scope>NUCLEOTIDE SEQUENCE [LARGE SCALE GENOMIC DNA]</scope>
    <source>
        <strain evidence="1">AP1</strain>
    </source>
</reference>
<evidence type="ECO:0000313" key="2">
    <source>
        <dbReference type="Proteomes" id="UP000319296"/>
    </source>
</evidence>
<dbReference type="AlphaFoldDB" id="A0A519BJY5"/>
<name>A0A519BJY5_9DELT</name>
<proteinExistence type="predicted"/>
<comment type="caution">
    <text evidence="1">The sequence shown here is derived from an EMBL/GenBank/DDBJ whole genome shotgun (WGS) entry which is preliminary data.</text>
</comment>
<evidence type="ECO:0000313" key="1">
    <source>
        <dbReference type="EMBL" id="RZD17574.1"/>
    </source>
</evidence>
<gene>
    <name evidence="1" type="ORF">EVG15_10370</name>
</gene>
<dbReference type="EMBL" id="SGBB01000031">
    <property type="protein sequence ID" value="RZD17574.1"/>
    <property type="molecule type" value="Genomic_DNA"/>
</dbReference>
<organism evidence="1 2">
    <name type="scientific">Candidatus Acididesulfobacter diazotrophicus</name>
    <dbReference type="NCBI Taxonomy" id="2597226"/>
    <lineage>
        <taxon>Bacteria</taxon>
        <taxon>Deltaproteobacteria</taxon>
        <taxon>Candidatus Acidulodesulfobacterales</taxon>
        <taxon>Candidatus Acididesulfobacter</taxon>
    </lineage>
</organism>